<name>A0ABQ5NHJ6_9BACI</name>
<dbReference type="InterPro" id="IPR029063">
    <property type="entry name" value="SAM-dependent_MTases_sf"/>
</dbReference>
<keyword evidence="3" id="KW-1185">Reference proteome</keyword>
<dbReference type="EMBL" id="BRZA01000001">
    <property type="protein sequence ID" value="GLC87819.1"/>
    <property type="molecule type" value="Genomic_DNA"/>
</dbReference>
<evidence type="ECO:0000313" key="2">
    <source>
        <dbReference type="EMBL" id="GLC87819.1"/>
    </source>
</evidence>
<dbReference type="Gene3D" id="3.40.50.150">
    <property type="entry name" value="Vaccinia Virus protein VP39"/>
    <property type="match status" value="1"/>
</dbReference>
<protein>
    <recommendedName>
        <fullName evidence="1">Methyltransferase FkbM domain-containing protein</fullName>
    </recommendedName>
</protein>
<gene>
    <name evidence="2" type="ORF">LYSBPC_09460</name>
</gene>
<dbReference type="InterPro" id="IPR006342">
    <property type="entry name" value="FkbM_mtfrase"/>
</dbReference>
<accession>A0ABQ5NHJ6</accession>
<dbReference type="InterPro" id="IPR053188">
    <property type="entry name" value="FkbM_Methyltransferase"/>
</dbReference>
<comment type="caution">
    <text evidence="2">The sequence shown here is derived from an EMBL/GenBank/DDBJ whole genome shotgun (WGS) entry which is preliminary data.</text>
</comment>
<dbReference type="Gene3D" id="3.40.50.720">
    <property type="entry name" value="NAD(P)-binding Rossmann-like Domain"/>
    <property type="match status" value="1"/>
</dbReference>
<evidence type="ECO:0000259" key="1">
    <source>
        <dbReference type="Pfam" id="PF05050"/>
    </source>
</evidence>
<sequence>MKLENLQVLKKLSINKGKLYLWGAGSFGLRTAEYLRSQGIMVEKFIDNDEMKLGKLFYDIEVVDFKQVSSLNQNSYLIVVCSSYFKEIEEQLKYKEIKNYVIIHEDLLYFMDFEKFYIDNEGRFNEMFKNLDQESINVFKGILDFRRTGDESFIKQSVYPQYFHPQVSPIKGDVIIDGGAFQGDTIQQINQALNNECEIHSFEPTTQNFSELKKTVEIQKYGNVFANREGLGEKNEQLKISFNEMYPGGSKISEDGKEIIQITSIDTYFTKNNLSQVDLIKLDVEGFELSSLKGAKNTIYINKPKLQVCLYHSWEDLIDIYEYLREQFDELNYRYYVGHHSDVTWETVLYAVSE</sequence>
<dbReference type="Proteomes" id="UP001065593">
    <property type="component" value="Unassembled WGS sequence"/>
</dbReference>
<dbReference type="PANTHER" id="PTHR36973">
    <property type="entry name" value="SLL1456 PROTEIN-RELATED"/>
    <property type="match status" value="1"/>
</dbReference>
<dbReference type="RefSeq" id="WP_264987534.1">
    <property type="nucleotide sequence ID" value="NZ_BRZA01000001.1"/>
</dbReference>
<proteinExistence type="predicted"/>
<reference evidence="2" key="1">
    <citation type="submission" date="2022-08" db="EMBL/GenBank/DDBJ databases">
        <title>Draft genome sequence of Lysinibacillus sp. strain KH24.</title>
        <authorList>
            <person name="Kanbe H."/>
            <person name="Itoh H."/>
        </authorList>
    </citation>
    <scope>NUCLEOTIDE SEQUENCE</scope>
    <source>
        <strain evidence="2">KH24</strain>
    </source>
</reference>
<organism evidence="2 3">
    <name type="scientific">Lysinibacillus piscis</name>
    <dbReference type="NCBI Taxonomy" id="2518931"/>
    <lineage>
        <taxon>Bacteria</taxon>
        <taxon>Bacillati</taxon>
        <taxon>Bacillota</taxon>
        <taxon>Bacilli</taxon>
        <taxon>Bacillales</taxon>
        <taxon>Bacillaceae</taxon>
        <taxon>Lysinibacillus</taxon>
    </lineage>
</organism>
<dbReference type="NCBIfam" id="TIGR01444">
    <property type="entry name" value="fkbM_fam"/>
    <property type="match status" value="1"/>
</dbReference>
<dbReference type="Pfam" id="PF05050">
    <property type="entry name" value="Methyltransf_21"/>
    <property type="match status" value="1"/>
</dbReference>
<dbReference type="PANTHER" id="PTHR36973:SF4">
    <property type="entry name" value="NODULATION PROTEIN"/>
    <property type="match status" value="1"/>
</dbReference>
<feature type="domain" description="Methyltransferase FkbM" evidence="1">
    <location>
        <begin position="179"/>
        <end position="335"/>
    </location>
</feature>
<dbReference type="SUPFAM" id="SSF53335">
    <property type="entry name" value="S-adenosyl-L-methionine-dependent methyltransferases"/>
    <property type="match status" value="1"/>
</dbReference>
<evidence type="ECO:0000313" key="3">
    <source>
        <dbReference type="Proteomes" id="UP001065593"/>
    </source>
</evidence>